<evidence type="ECO:0000313" key="2">
    <source>
        <dbReference type="Proteomes" id="UP000321245"/>
    </source>
</evidence>
<sequence length="65" mass="7863">MYFILDGMLHVSTYSVLKIIKNHQIKHILKVFEGLYVFYQLAIYKKNRNLTLNTKLLFYNYLSVF</sequence>
<organism evidence="1 2">
    <name type="scientific">Empedobacter brevis NBRC 14943 = ATCC 43319</name>
    <dbReference type="NCBI Taxonomy" id="1218108"/>
    <lineage>
        <taxon>Bacteria</taxon>
        <taxon>Pseudomonadati</taxon>
        <taxon>Bacteroidota</taxon>
        <taxon>Flavobacteriia</taxon>
        <taxon>Flavobacteriales</taxon>
        <taxon>Weeksellaceae</taxon>
        <taxon>Empedobacter</taxon>
    </lineage>
</organism>
<dbReference type="AlphaFoldDB" id="A0A511NK05"/>
<reference evidence="1 2" key="1">
    <citation type="submission" date="2019-07" db="EMBL/GenBank/DDBJ databases">
        <title>Whole genome shotgun sequence of Empedobacter brevis NBRC 14943.</title>
        <authorList>
            <person name="Hosoyama A."/>
            <person name="Uohara A."/>
            <person name="Ohji S."/>
            <person name="Ichikawa N."/>
        </authorList>
    </citation>
    <scope>NUCLEOTIDE SEQUENCE [LARGE SCALE GENOMIC DNA]</scope>
    <source>
        <strain evidence="1 2">NBRC 14943</strain>
    </source>
</reference>
<keyword evidence="2" id="KW-1185">Reference proteome</keyword>
<accession>A0A511NK05</accession>
<dbReference type="EMBL" id="BJXC01000016">
    <property type="protein sequence ID" value="GEM52551.1"/>
    <property type="molecule type" value="Genomic_DNA"/>
</dbReference>
<gene>
    <name evidence="1" type="ORF">EB1_23410</name>
</gene>
<dbReference type="Proteomes" id="UP000321245">
    <property type="component" value="Unassembled WGS sequence"/>
</dbReference>
<evidence type="ECO:0000313" key="1">
    <source>
        <dbReference type="EMBL" id="GEM52551.1"/>
    </source>
</evidence>
<protein>
    <submittedName>
        <fullName evidence="1">Uncharacterized protein</fullName>
    </submittedName>
</protein>
<name>A0A511NK05_9FLAO</name>
<proteinExistence type="predicted"/>
<comment type="caution">
    <text evidence="1">The sequence shown here is derived from an EMBL/GenBank/DDBJ whole genome shotgun (WGS) entry which is preliminary data.</text>
</comment>